<dbReference type="Proteomes" id="UP000661077">
    <property type="component" value="Unassembled WGS sequence"/>
</dbReference>
<dbReference type="EMBL" id="JAEVLS010000005">
    <property type="protein sequence ID" value="MBM0107726.1"/>
    <property type="molecule type" value="Genomic_DNA"/>
</dbReference>
<dbReference type="InterPro" id="IPR050463">
    <property type="entry name" value="Gfo/Idh/MocA_oxidrdct_glycsds"/>
</dbReference>
<reference evidence="2 3" key="1">
    <citation type="journal article" date="2021" name="Int. J. Syst. Evol. Microbiol.">
        <title>Steroidobacter gossypii sp. nov., isolated from soil of cotton cropping field.</title>
        <authorList>
            <person name="Huang R."/>
            <person name="Yang S."/>
            <person name="Zhen C."/>
            <person name="Liu W."/>
        </authorList>
    </citation>
    <scope>NUCLEOTIDE SEQUENCE [LARGE SCALE GENOMIC DNA]</scope>
    <source>
        <strain evidence="2 3">S1-65</strain>
    </source>
</reference>
<dbReference type="InterPro" id="IPR000683">
    <property type="entry name" value="Gfo/Idh/MocA-like_OxRdtase_N"/>
</dbReference>
<evidence type="ECO:0000313" key="2">
    <source>
        <dbReference type="EMBL" id="MBM0107726.1"/>
    </source>
</evidence>
<name>A0ABS1X3D3_9GAMM</name>
<comment type="caution">
    <text evidence="2">The sequence shown here is derived from an EMBL/GenBank/DDBJ whole genome shotgun (WGS) entry which is preliminary data.</text>
</comment>
<protein>
    <submittedName>
        <fullName evidence="2">Gfo/Idh/MocA family oxidoreductase</fullName>
    </submittedName>
</protein>
<dbReference type="Gene3D" id="3.30.360.10">
    <property type="entry name" value="Dihydrodipicolinate Reductase, domain 2"/>
    <property type="match status" value="1"/>
</dbReference>
<evidence type="ECO:0000259" key="1">
    <source>
        <dbReference type="Pfam" id="PF01408"/>
    </source>
</evidence>
<proteinExistence type="predicted"/>
<evidence type="ECO:0000313" key="3">
    <source>
        <dbReference type="Proteomes" id="UP000661077"/>
    </source>
</evidence>
<dbReference type="InterPro" id="IPR036291">
    <property type="entry name" value="NAD(P)-bd_dom_sf"/>
</dbReference>
<gene>
    <name evidence="2" type="ORF">JM946_23525</name>
</gene>
<dbReference type="Gene3D" id="3.40.50.720">
    <property type="entry name" value="NAD(P)-binding Rossmann-like Domain"/>
    <property type="match status" value="1"/>
</dbReference>
<dbReference type="SUPFAM" id="SSF51735">
    <property type="entry name" value="NAD(P)-binding Rossmann-fold domains"/>
    <property type="match status" value="1"/>
</dbReference>
<accession>A0ABS1X3D3</accession>
<dbReference type="PANTHER" id="PTHR43818">
    <property type="entry name" value="BCDNA.GH03377"/>
    <property type="match status" value="1"/>
</dbReference>
<organism evidence="2 3">
    <name type="scientific">Steroidobacter gossypii</name>
    <dbReference type="NCBI Taxonomy" id="2805490"/>
    <lineage>
        <taxon>Bacteria</taxon>
        <taxon>Pseudomonadati</taxon>
        <taxon>Pseudomonadota</taxon>
        <taxon>Gammaproteobacteria</taxon>
        <taxon>Steroidobacterales</taxon>
        <taxon>Steroidobacteraceae</taxon>
        <taxon>Steroidobacter</taxon>
    </lineage>
</organism>
<keyword evidence="3" id="KW-1185">Reference proteome</keyword>
<dbReference type="PANTHER" id="PTHR43818:SF7">
    <property type="entry name" value="DEHYDROGENASE"/>
    <property type="match status" value="1"/>
</dbReference>
<feature type="domain" description="Gfo/Idh/MocA-like oxidoreductase N-terminal" evidence="1">
    <location>
        <begin position="4"/>
        <end position="114"/>
    </location>
</feature>
<dbReference type="Pfam" id="PF01408">
    <property type="entry name" value="GFO_IDH_MocA"/>
    <property type="match status" value="1"/>
</dbReference>
<sequence length="308" mass="34196">MSPIKLAIVGLGKIARDQHLPSLAANPNYQLVAVASPNNKLDGVPSYPDIETLLREQPGIEAVSLCTTPQVRYDIARYALEQNRHVMLEKPPGATLNEVAALMDLAQQRQLALFATWHSREAAAVEPARDWLVGRTIRKVQVTWKEDVRVWHPGQAWIWRAGGLGVFDPGINALSIITRILPQPVVLKDAELFFPSNCETPIAAQLSLQGPGGLPVRADFDFRQTGPQSWDIDIDTDDGHLRLAKGGSEMFVDGKPTVQAPDREYANLYARFAPLVRERRMDVDLAAFRLVADAFMCGRRSMVDPFIE</sequence>
<dbReference type="RefSeq" id="WP_203169820.1">
    <property type="nucleotide sequence ID" value="NZ_JAEVLS010000005.1"/>
</dbReference>